<gene>
    <name evidence="1" type="ORF">SAMN05216593_104390</name>
</gene>
<accession>A0A1M7MP63</accession>
<evidence type="ECO:0000313" key="2">
    <source>
        <dbReference type="Proteomes" id="UP000183983"/>
    </source>
</evidence>
<dbReference type="STRING" id="1190415.SAMN05216593_104390"/>
<protein>
    <submittedName>
        <fullName evidence="1">Uncharacterized protein</fullName>
    </submittedName>
</protein>
<name>A0A1M7MP63_9PSED</name>
<reference evidence="1 2" key="1">
    <citation type="submission" date="2016-11" db="EMBL/GenBank/DDBJ databases">
        <authorList>
            <person name="Jaros S."/>
            <person name="Januszkiewicz K."/>
            <person name="Wedrychowicz H."/>
        </authorList>
    </citation>
    <scope>NUCLEOTIDE SEQUENCE [LARGE SCALE GENOMIC DNA]</scope>
    <source>
        <strain evidence="1 2">LMG 26898</strain>
    </source>
</reference>
<evidence type="ECO:0000313" key="1">
    <source>
        <dbReference type="EMBL" id="SHM92718.1"/>
    </source>
</evidence>
<organism evidence="1 2">
    <name type="scientific">Pseudomonas asturiensis</name>
    <dbReference type="NCBI Taxonomy" id="1190415"/>
    <lineage>
        <taxon>Bacteria</taxon>
        <taxon>Pseudomonadati</taxon>
        <taxon>Pseudomonadota</taxon>
        <taxon>Gammaproteobacteria</taxon>
        <taxon>Pseudomonadales</taxon>
        <taxon>Pseudomonadaceae</taxon>
        <taxon>Pseudomonas</taxon>
    </lineage>
</organism>
<proteinExistence type="predicted"/>
<dbReference type="AlphaFoldDB" id="A0A1M7MP63"/>
<dbReference type="EMBL" id="FRDA01000004">
    <property type="protein sequence ID" value="SHM92718.1"/>
    <property type="molecule type" value="Genomic_DNA"/>
</dbReference>
<sequence>MKTLTCASGVPAERSAPPAFWIRLMERFLTLVARGMCVHHKDALLFCMPGATGVRLPR</sequence>
<dbReference type="Proteomes" id="UP000183983">
    <property type="component" value="Unassembled WGS sequence"/>
</dbReference>